<dbReference type="GO" id="GO:0005737">
    <property type="term" value="C:cytoplasm"/>
    <property type="evidence" value="ECO:0007669"/>
    <property type="project" value="UniProtKB-SubCell"/>
</dbReference>
<feature type="binding site" evidence="8">
    <location>
        <position position="76"/>
    </location>
    <ligand>
        <name>[4Fe-4S] cluster</name>
        <dbReference type="ChEBI" id="CHEBI:49883"/>
        <label>2</label>
        <note>4Fe-4S-S-AdoMet</note>
    </ligand>
</feature>
<evidence type="ECO:0000259" key="9">
    <source>
        <dbReference type="PROSITE" id="PS51918"/>
    </source>
</evidence>
<keyword evidence="3 8" id="KW-0949">S-adenosyl-L-methionine</keyword>
<keyword evidence="4 8" id="KW-0479">Metal-binding</keyword>
<reference evidence="11" key="1">
    <citation type="journal article" date="2015" name="Genome Announc.">
        <title>High-Quality Draft Genome Sequence of Desulfovibrio carbinoliphilus FW-101-2B, an Organic Acid-Oxidizing Sulfate-Reducing Bacterium Isolated from Uranium(VI)-Contaminated Groundwater.</title>
        <authorList>
            <person name="Ramsay B.D."/>
            <person name="Hwang C."/>
            <person name="Woo H.L."/>
            <person name="Carroll S.L."/>
            <person name="Lucas S."/>
            <person name="Han J."/>
            <person name="Lapidus A.L."/>
            <person name="Cheng J.F."/>
            <person name="Goodwin L.A."/>
            <person name="Pitluck S."/>
            <person name="Peters L."/>
            <person name="Chertkov O."/>
            <person name="Held B."/>
            <person name="Detter J.C."/>
            <person name="Han C.S."/>
            <person name="Tapia R."/>
            <person name="Land M.L."/>
            <person name="Hauser L.J."/>
            <person name="Kyrpides N.C."/>
            <person name="Ivanova N.N."/>
            <person name="Mikhailova N."/>
            <person name="Pagani I."/>
            <person name="Woyke T."/>
            <person name="Arkin A.P."/>
            <person name="Dehal P."/>
            <person name="Chivian D."/>
            <person name="Criddle C.S."/>
            <person name="Wu W."/>
            <person name="Chakraborty R."/>
            <person name="Hazen T.C."/>
            <person name="Fields M.W."/>
        </authorList>
    </citation>
    <scope>NUCLEOTIDE SEQUENCE [LARGE SCALE GENOMIC DNA]</scope>
    <source>
        <strain evidence="11">FW-101-2B</strain>
    </source>
</reference>
<gene>
    <name evidence="8" type="primary">lipA</name>
    <name evidence="10" type="ORF">DFW101_1278</name>
</gene>
<evidence type="ECO:0000256" key="8">
    <source>
        <dbReference type="HAMAP-Rule" id="MF_00206"/>
    </source>
</evidence>
<dbReference type="InterPro" id="IPR007197">
    <property type="entry name" value="rSAM"/>
</dbReference>
<evidence type="ECO:0000256" key="7">
    <source>
        <dbReference type="ARBA" id="ARBA00047326"/>
    </source>
</evidence>
<dbReference type="GO" id="GO:0051539">
    <property type="term" value="F:4 iron, 4 sulfur cluster binding"/>
    <property type="evidence" value="ECO:0007669"/>
    <property type="project" value="UniProtKB-UniRule"/>
</dbReference>
<feature type="binding site" evidence="8">
    <location>
        <position position="46"/>
    </location>
    <ligand>
        <name>[4Fe-4S] cluster</name>
        <dbReference type="ChEBI" id="CHEBI:49883"/>
        <label>1</label>
    </ligand>
</feature>
<dbReference type="NCBIfam" id="NF009544">
    <property type="entry name" value="PRK12928.1"/>
    <property type="match status" value="1"/>
</dbReference>
<keyword evidence="5 8" id="KW-0408">Iron</keyword>
<evidence type="ECO:0000256" key="1">
    <source>
        <dbReference type="ARBA" id="ARBA00022485"/>
    </source>
</evidence>
<dbReference type="RefSeq" id="WP_009180696.1">
    <property type="nucleotide sequence ID" value="NZ_CM001368.1"/>
</dbReference>
<dbReference type="PROSITE" id="PS51918">
    <property type="entry name" value="RADICAL_SAM"/>
    <property type="match status" value="1"/>
</dbReference>
<keyword evidence="11" id="KW-1185">Reference proteome</keyword>
<dbReference type="Proteomes" id="UP000004662">
    <property type="component" value="Chromosome"/>
</dbReference>
<dbReference type="Gene3D" id="3.20.20.70">
    <property type="entry name" value="Aldolase class I"/>
    <property type="match status" value="1"/>
</dbReference>
<name>G7Q6B5_9BACT</name>
<keyword evidence="2 8" id="KW-0808">Transferase</keyword>
<dbReference type="InterPro" id="IPR003698">
    <property type="entry name" value="Lipoyl_synth"/>
</dbReference>
<evidence type="ECO:0000313" key="11">
    <source>
        <dbReference type="Proteomes" id="UP000004662"/>
    </source>
</evidence>
<evidence type="ECO:0000256" key="4">
    <source>
        <dbReference type="ARBA" id="ARBA00022723"/>
    </source>
</evidence>
<comment type="similarity">
    <text evidence="8">Belongs to the radical SAM superfamily. Lipoyl synthase family.</text>
</comment>
<dbReference type="PANTHER" id="PTHR10949:SF0">
    <property type="entry name" value="LIPOYL SYNTHASE, MITOCHONDRIAL"/>
    <property type="match status" value="1"/>
</dbReference>
<dbReference type="OrthoDB" id="9787898at2"/>
<dbReference type="STRING" id="694327.DFW101_1278"/>
<dbReference type="PANTHER" id="PTHR10949">
    <property type="entry name" value="LIPOYL SYNTHASE"/>
    <property type="match status" value="1"/>
</dbReference>
<dbReference type="SMART" id="SM00729">
    <property type="entry name" value="Elp3"/>
    <property type="match status" value="1"/>
</dbReference>
<dbReference type="InterPro" id="IPR013785">
    <property type="entry name" value="Aldolase_TIM"/>
</dbReference>
<feature type="binding site" evidence="8">
    <location>
        <position position="51"/>
    </location>
    <ligand>
        <name>[4Fe-4S] cluster</name>
        <dbReference type="ChEBI" id="CHEBI:49883"/>
        <label>1</label>
    </ligand>
</feature>
<dbReference type="GO" id="GO:0009249">
    <property type="term" value="P:protein lipoylation"/>
    <property type="evidence" value="ECO:0007669"/>
    <property type="project" value="UniProtKB-UniRule"/>
</dbReference>
<comment type="function">
    <text evidence="8">Catalyzes the radical-mediated insertion of two sulfur atoms into the C-6 and C-8 positions of the octanoyl moiety bound to the lipoyl domains of lipoate-dependent enzymes, thereby converting the octanoylated domains into lipoylated derivatives.</text>
</comment>
<dbReference type="EC" id="2.8.1.8" evidence="8"/>
<dbReference type="EMBL" id="CM001368">
    <property type="protein sequence ID" value="EHJ47288.1"/>
    <property type="molecule type" value="Genomic_DNA"/>
</dbReference>
<comment type="subcellular location">
    <subcellularLocation>
        <location evidence="8">Cytoplasm</location>
    </subcellularLocation>
</comment>
<protein>
    <recommendedName>
        <fullName evidence="8">Lipoyl synthase</fullName>
        <ecNumber evidence="8">2.8.1.8</ecNumber>
    </recommendedName>
    <alternativeName>
        <fullName evidence="8">Lip-syn</fullName>
        <shortName evidence="8">LS</shortName>
    </alternativeName>
    <alternativeName>
        <fullName evidence="8">Lipoate synthase</fullName>
    </alternativeName>
    <alternativeName>
        <fullName evidence="8">Lipoic acid synthase</fullName>
    </alternativeName>
    <alternativeName>
        <fullName evidence="8">Sulfur insertion protein LipA</fullName>
    </alternativeName>
</protein>
<evidence type="ECO:0000313" key="10">
    <source>
        <dbReference type="EMBL" id="EHJ47288.1"/>
    </source>
</evidence>
<dbReference type="eggNOG" id="COG0320">
    <property type="taxonomic scope" value="Bacteria"/>
</dbReference>
<dbReference type="SFLD" id="SFLDS00029">
    <property type="entry name" value="Radical_SAM"/>
    <property type="match status" value="1"/>
</dbReference>
<evidence type="ECO:0000256" key="3">
    <source>
        <dbReference type="ARBA" id="ARBA00022691"/>
    </source>
</evidence>
<dbReference type="InterPro" id="IPR006638">
    <property type="entry name" value="Elp3/MiaA/NifB-like_rSAM"/>
</dbReference>
<evidence type="ECO:0000256" key="2">
    <source>
        <dbReference type="ARBA" id="ARBA00022679"/>
    </source>
</evidence>
<feature type="domain" description="Radical SAM core" evidence="9">
    <location>
        <begin position="58"/>
        <end position="273"/>
    </location>
</feature>
<feature type="binding site" evidence="8">
    <location>
        <position position="284"/>
    </location>
    <ligand>
        <name>[4Fe-4S] cluster</name>
        <dbReference type="ChEBI" id="CHEBI:49883"/>
        <label>1</label>
    </ligand>
</feature>
<dbReference type="SUPFAM" id="SSF102114">
    <property type="entry name" value="Radical SAM enzymes"/>
    <property type="match status" value="1"/>
</dbReference>
<proteinExistence type="inferred from homology"/>
<keyword evidence="6 8" id="KW-0411">Iron-sulfur</keyword>
<comment type="cofactor">
    <cofactor evidence="8">
        <name>[4Fe-4S] cluster</name>
        <dbReference type="ChEBI" id="CHEBI:49883"/>
    </cofactor>
    <text evidence="8">Binds 2 [4Fe-4S] clusters per subunit. One cluster is coordinated with 3 cysteines and an exchangeable S-adenosyl-L-methionine.</text>
</comment>
<accession>G7Q6B5</accession>
<organism evidence="10 11">
    <name type="scientific">Solidesulfovibrio carbinoliphilus subsp. oakridgensis</name>
    <dbReference type="NCBI Taxonomy" id="694327"/>
    <lineage>
        <taxon>Bacteria</taxon>
        <taxon>Pseudomonadati</taxon>
        <taxon>Thermodesulfobacteriota</taxon>
        <taxon>Desulfovibrionia</taxon>
        <taxon>Desulfovibrionales</taxon>
        <taxon>Desulfovibrionaceae</taxon>
        <taxon>Solidesulfovibrio</taxon>
    </lineage>
</organism>
<comment type="pathway">
    <text evidence="8">Protein modification; protein lipoylation via endogenous pathway; protein N(6)-(lipoyl)lysine from octanoyl-[acyl-carrier-protein]: step 2/2.</text>
</comment>
<dbReference type="HOGENOM" id="CLU_033144_2_1_7"/>
<dbReference type="NCBIfam" id="NF004019">
    <property type="entry name" value="PRK05481.1"/>
    <property type="match status" value="1"/>
</dbReference>
<dbReference type="AlphaFoldDB" id="G7Q6B5"/>
<sequence length="302" mass="31442">MDDPKAARPEAAPGRLPPWLRVRLPADAGFAATAHTVAAGSLRTVCRGARCPNIFECFSRGTATFLILGGVCTRGCAFCNIAAGTPDPVDAGEPERLGAAVAELQLTHAVVTSVTRDDLPDGGAAHFAATIQAVRAAAPGTTIEVLIPDFRGYPDALALVLDARPDVLNHNVETVPRLYATARAGADYGRSLELLARAAGRGGPVVKSGLMVGLGETEGELAEVFGDLARAGCRVVTVGQYLRPSRRNLPVVRYVPPGEFEALAALGRERGIAEMVAAPLVRSSYRAGETAALAARACCPRP</sequence>
<evidence type="ECO:0000256" key="6">
    <source>
        <dbReference type="ARBA" id="ARBA00023014"/>
    </source>
</evidence>
<dbReference type="CDD" id="cd01335">
    <property type="entry name" value="Radical_SAM"/>
    <property type="match status" value="1"/>
</dbReference>
<feature type="binding site" evidence="8">
    <location>
        <position position="72"/>
    </location>
    <ligand>
        <name>[4Fe-4S] cluster</name>
        <dbReference type="ChEBI" id="CHEBI:49883"/>
        <label>2</label>
        <note>4Fe-4S-S-AdoMet</note>
    </ligand>
</feature>
<dbReference type="InterPro" id="IPR058240">
    <property type="entry name" value="rSAM_sf"/>
</dbReference>
<comment type="catalytic activity">
    <reaction evidence="7 8">
        <text>[[Fe-S] cluster scaffold protein carrying a second [4Fe-4S](2+) cluster] + N(6)-octanoyl-L-lysyl-[protein] + 2 oxidized [2Fe-2S]-[ferredoxin] + 2 S-adenosyl-L-methionine + 4 H(+) = [[Fe-S] cluster scaffold protein] + N(6)-[(R)-dihydrolipoyl]-L-lysyl-[protein] + 4 Fe(3+) + 2 hydrogen sulfide + 2 5'-deoxyadenosine + 2 L-methionine + 2 reduced [2Fe-2S]-[ferredoxin]</text>
        <dbReference type="Rhea" id="RHEA:16585"/>
        <dbReference type="Rhea" id="RHEA-COMP:9928"/>
        <dbReference type="Rhea" id="RHEA-COMP:10000"/>
        <dbReference type="Rhea" id="RHEA-COMP:10001"/>
        <dbReference type="Rhea" id="RHEA-COMP:10475"/>
        <dbReference type="Rhea" id="RHEA-COMP:14568"/>
        <dbReference type="Rhea" id="RHEA-COMP:14569"/>
        <dbReference type="ChEBI" id="CHEBI:15378"/>
        <dbReference type="ChEBI" id="CHEBI:17319"/>
        <dbReference type="ChEBI" id="CHEBI:29034"/>
        <dbReference type="ChEBI" id="CHEBI:29919"/>
        <dbReference type="ChEBI" id="CHEBI:33722"/>
        <dbReference type="ChEBI" id="CHEBI:33737"/>
        <dbReference type="ChEBI" id="CHEBI:33738"/>
        <dbReference type="ChEBI" id="CHEBI:57844"/>
        <dbReference type="ChEBI" id="CHEBI:59789"/>
        <dbReference type="ChEBI" id="CHEBI:78809"/>
        <dbReference type="ChEBI" id="CHEBI:83100"/>
        <dbReference type="EC" id="2.8.1.8"/>
    </reaction>
</comment>
<keyword evidence="8" id="KW-0963">Cytoplasm</keyword>
<dbReference type="GO" id="GO:0046872">
    <property type="term" value="F:metal ion binding"/>
    <property type="evidence" value="ECO:0007669"/>
    <property type="project" value="UniProtKB-KW"/>
</dbReference>
<dbReference type="GO" id="GO:0016992">
    <property type="term" value="F:lipoate synthase activity"/>
    <property type="evidence" value="ECO:0007669"/>
    <property type="project" value="UniProtKB-UniRule"/>
</dbReference>
<feature type="binding site" evidence="8">
    <location>
        <position position="57"/>
    </location>
    <ligand>
        <name>[4Fe-4S] cluster</name>
        <dbReference type="ChEBI" id="CHEBI:49883"/>
        <label>1</label>
    </ligand>
</feature>
<keyword evidence="1 8" id="KW-0004">4Fe-4S</keyword>
<dbReference type="Pfam" id="PF04055">
    <property type="entry name" value="Radical_SAM"/>
    <property type="match status" value="1"/>
</dbReference>
<dbReference type="HAMAP" id="MF_00206">
    <property type="entry name" value="Lipoyl_synth"/>
    <property type="match status" value="1"/>
</dbReference>
<evidence type="ECO:0000256" key="5">
    <source>
        <dbReference type="ARBA" id="ARBA00023004"/>
    </source>
</evidence>
<dbReference type="UniPathway" id="UPA00538">
    <property type="reaction ID" value="UER00593"/>
</dbReference>
<feature type="binding site" evidence="8">
    <location>
        <position position="79"/>
    </location>
    <ligand>
        <name>[4Fe-4S] cluster</name>
        <dbReference type="ChEBI" id="CHEBI:49883"/>
        <label>2</label>
        <note>4Fe-4S-S-AdoMet</note>
    </ligand>
</feature>
<dbReference type="NCBIfam" id="TIGR00510">
    <property type="entry name" value="lipA"/>
    <property type="match status" value="1"/>
</dbReference>